<feature type="domain" description="Helicase ATP-binding" evidence="5">
    <location>
        <begin position="248"/>
        <end position="437"/>
    </location>
</feature>
<evidence type="ECO:0000313" key="8">
    <source>
        <dbReference type="Proteomes" id="UP000199423"/>
    </source>
</evidence>
<evidence type="ECO:0000259" key="6">
    <source>
        <dbReference type="PROSITE" id="PS51194"/>
    </source>
</evidence>
<evidence type="ECO:0000256" key="4">
    <source>
        <dbReference type="ARBA" id="ARBA00022840"/>
    </source>
</evidence>
<protein>
    <submittedName>
        <fullName evidence="7">Helicase conserved C-terminal domain-containing protein</fullName>
    </submittedName>
</protein>
<dbReference type="PROSITE" id="PS51194">
    <property type="entry name" value="HELICASE_CTER"/>
    <property type="match status" value="1"/>
</dbReference>
<dbReference type="NCBIfam" id="NF042964">
    <property type="entry name" value="phospholipD_antiphage"/>
    <property type="match status" value="1"/>
</dbReference>
<evidence type="ECO:0000259" key="5">
    <source>
        <dbReference type="PROSITE" id="PS51192"/>
    </source>
</evidence>
<dbReference type="Gene3D" id="3.40.50.300">
    <property type="entry name" value="P-loop containing nucleotide triphosphate hydrolases"/>
    <property type="match status" value="1"/>
</dbReference>
<dbReference type="PANTHER" id="PTHR45766">
    <property type="entry name" value="DNA ANNEALING HELICASE AND ENDONUCLEASE ZRANB3 FAMILY MEMBER"/>
    <property type="match status" value="1"/>
</dbReference>
<dbReference type="EMBL" id="FPCH01000004">
    <property type="protein sequence ID" value="SFV38699.1"/>
    <property type="molecule type" value="Genomic_DNA"/>
</dbReference>
<dbReference type="GO" id="GO:0016787">
    <property type="term" value="F:hydrolase activity"/>
    <property type="evidence" value="ECO:0007669"/>
    <property type="project" value="UniProtKB-KW"/>
</dbReference>
<dbReference type="InterPro" id="IPR025202">
    <property type="entry name" value="PLD-like_dom"/>
</dbReference>
<dbReference type="SMART" id="SM00490">
    <property type="entry name" value="HELICc"/>
    <property type="match status" value="1"/>
</dbReference>
<dbReference type="InterPro" id="IPR057342">
    <property type="entry name" value="DEXDc_RapA"/>
</dbReference>
<keyword evidence="8" id="KW-1185">Reference proteome</keyword>
<gene>
    <name evidence="7" type="ORF">SAMN04488557_3801</name>
</gene>
<keyword evidence="4" id="KW-0067">ATP-binding</keyword>
<organism evidence="7 8">
    <name type="scientific">Hyphomicrobium facile</name>
    <dbReference type="NCBI Taxonomy" id="51670"/>
    <lineage>
        <taxon>Bacteria</taxon>
        <taxon>Pseudomonadati</taxon>
        <taxon>Pseudomonadota</taxon>
        <taxon>Alphaproteobacteria</taxon>
        <taxon>Hyphomicrobiales</taxon>
        <taxon>Hyphomicrobiaceae</taxon>
        <taxon>Hyphomicrobium</taxon>
    </lineage>
</organism>
<evidence type="ECO:0000313" key="7">
    <source>
        <dbReference type="EMBL" id="SFV38699.1"/>
    </source>
</evidence>
<dbReference type="AlphaFoldDB" id="A0A1I7NVK5"/>
<dbReference type="SMART" id="SM00487">
    <property type="entry name" value="DEXDc"/>
    <property type="match status" value="1"/>
</dbReference>
<dbReference type="GO" id="GO:0004386">
    <property type="term" value="F:helicase activity"/>
    <property type="evidence" value="ECO:0007669"/>
    <property type="project" value="UniProtKB-KW"/>
</dbReference>
<dbReference type="InterPro" id="IPR049952">
    <property type="entry name" value="PhospholipD-like_anti-phage"/>
</dbReference>
<keyword evidence="1" id="KW-0547">Nucleotide-binding</keyword>
<dbReference type="SUPFAM" id="SSF52540">
    <property type="entry name" value="P-loop containing nucleoside triphosphate hydrolases"/>
    <property type="match status" value="2"/>
</dbReference>
<dbReference type="PROSITE" id="PS51192">
    <property type="entry name" value="HELICASE_ATP_BIND_1"/>
    <property type="match status" value="1"/>
</dbReference>
<reference evidence="8" key="1">
    <citation type="submission" date="2016-10" db="EMBL/GenBank/DDBJ databases">
        <authorList>
            <person name="Varghese N."/>
            <person name="Submissions S."/>
        </authorList>
    </citation>
    <scope>NUCLEOTIDE SEQUENCE [LARGE SCALE GENOMIC DNA]</scope>
    <source>
        <strain evidence="8">DSM 1565</strain>
    </source>
</reference>
<dbReference type="CDD" id="cd18793">
    <property type="entry name" value="SF2_C_SNF"/>
    <property type="match status" value="1"/>
</dbReference>
<sequence>MTEWTDAKIRRFSSRTGRLDHALLSERLKGAKSYRRIAGYFRSSIFELVGEDLEGVDDIRIVCNGDLDPRDVQTAKALEVGLKEQLSDGVDTLERLMKRERYRRLYNLLKSKKVAVRVVAGDDAPFLHGKAGVIEAHDGSKIAFIGSLNETREGWSRHYEIVWEDASPEGVAWVHSEFEWLWARGRPLPEAVIEEIGRTALRREVEIGALDPEEVAPAALVEAPIFSRDDGLQPWQRSFVSMFLQHRETYGENGARLLLADEVGVGKTLSLATSALVSALLGDGPVLILCPSTLTRQWQVELKDKLGIPSAVWLSNRKAWLDPSDNVIKANGPKDVVRCPYWIGIVSTGLVFQQGVHVHDRECAELLKMKFGMVILDEAHKARRTRGLNDPDGEPNNLLSFMMAIARRARHVLLGTGTPIQTHVAELWDLMGVLNSGASHVLGGPTVTDWARPEVARDLITGARQITDEAGGWALIRNPLPPGREDTLFDHCRSELSVSPREFRADRSHVDLSEDVRADLRDALASKASGLAFFQRHNPIVRHVVLRKRRTLEEMGLLKRIAVDVFPSAQCSQPGFAGRALVTSSAFDEAYECATAFGAALRKRDRSAGITEKLMQQRICSSFASGLSTAKALLAKRQIEAESDADDLLREDAPPTIERDEASFLKRIIELLEPMKSDPKLEVAKRFLLEHGWLDRGCIVFSQYFDTSDWVARGLSSELPAEPVAVYAGLGKSGIWLAGDFASAERETIKEQVKQRRLRLVVATDAACEGLNLQTLGTLINMDLPWNPSRLEQRLGWIKRFGQLRERVSMLNLVYQGTRDEDIYNALSGRMENVYDIFGSLPDTIEDEWIEDVHTLAENLRDYTNRKAAAQNAFDVLYGGDVYLTGKAWETCETVLARRDIYQAMSKGW</sequence>
<name>A0A1I7NVK5_9HYPH</name>
<dbReference type="Pfam" id="PF00176">
    <property type="entry name" value="SNF2-rel_dom"/>
    <property type="match status" value="1"/>
</dbReference>
<dbReference type="PANTHER" id="PTHR45766:SF6">
    <property type="entry name" value="SWI_SNF-RELATED MATRIX-ASSOCIATED ACTIN-DEPENDENT REGULATOR OF CHROMATIN SUBFAMILY A-LIKE PROTEIN 1"/>
    <property type="match status" value="1"/>
</dbReference>
<feature type="domain" description="Helicase C-terminal" evidence="6">
    <location>
        <begin position="667"/>
        <end position="861"/>
    </location>
</feature>
<dbReference type="STRING" id="51670.SAMN04488557_3801"/>
<dbReference type="Proteomes" id="UP000199423">
    <property type="component" value="Unassembled WGS sequence"/>
</dbReference>
<evidence type="ECO:0000256" key="1">
    <source>
        <dbReference type="ARBA" id="ARBA00022741"/>
    </source>
</evidence>
<dbReference type="CDD" id="cd18011">
    <property type="entry name" value="DEXDc_RapA"/>
    <property type="match status" value="1"/>
</dbReference>
<dbReference type="RefSeq" id="WP_092869465.1">
    <property type="nucleotide sequence ID" value="NZ_FPCH01000004.1"/>
</dbReference>
<proteinExistence type="predicted"/>
<evidence type="ECO:0000256" key="2">
    <source>
        <dbReference type="ARBA" id="ARBA00022801"/>
    </source>
</evidence>
<dbReference type="InterPro" id="IPR000330">
    <property type="entry name" value="SNF2_N"/>
</dbReference>
<keyword evidence="3 7" id="KW-0347">Helicase</keyword>
<dbReference type="Pfam" id="PF00271">
    <property type="entry name" value="Helicase_C"/>
    <property type="match status" value="1"/>
</dbReference>
<accession>A0A1I7NVK5</accession>
<evidence type="ECO:0000256" key="3">
    <source>
        <dbReference type="ARBA" id="ARBA00022806"/>
    </source>
</evidence>
<dbReference type="Pfam" id="PF13091">
    <property type="entry name" value="PLDc_2"/>
    <property type="match status" value="1"/>
</dbReference>
<keyword evidence="2" id="KW-0378">Hydrolase</keyword>
<dbReference type="InterPro" id="IPR001650">
    <property type="entry name" value="Helicase_C-like"/>
</dbReference>
<dbReference type="OrthoDB" id="9814088at2"/>
<dbReference type="Gene3D" id="3.40.50.10810">
    <property type="entry name" value="Tandem AAA-ATPase domain"/>
    <property type="match status" value="1"/>
</dbReference>
<dbReference type="InterPro" id="IPR014001">
    <property type="entry name" value="Helicase_ATP-bd"/>
</dbReference>
<dbReference type="InterPro" id="IPR027417">
    <property type="entry name" value="P-loop_NTPase"/>
</dbReference>
<dbReference type="InterPro" id="IPR038718">
    <property type="entry name" value="SNF2-like_sf"/>
</dbReference>
<dbReference type="SUPFAM" id="SSF56024">
    <property type="entry name" value="Phospholipase D/nuclease"/>
    <property type="match status" value="1"/>
</dbReference>
<dbReference type="InterPro" id="IPR049730">
    <property type="entry name" value="SNF2/RAD54-like_C"/>
</dbReference>
<dbReference type="Gene3D" id="3.30.870.10">
    <property type="entry name" value="Endonuclease Chain A"/>
    <property type="match status" value="1"/>
</dbReference>
<dbReference type="GO" id="GO:0005524">
    <property type="term" value="F:ATP binding"/>
    <property type="evidence" value="ECO:0007669"/>
    <property type="project" value="UniProtKB-KW"/>
</dbReference>